<dbReference type="GO" id="GO:0009022">
    <property type="term" value="F:tRNA nucleotidyltransferase activity"/>
    <property type="evidence" value="ECO:0007669"/>
    <property type="project" value="UniProtKB-UniRule"/>
</dbReference>
<evidence type="ECO:0000256" key="2">
    <source>
        <dbReference type="ARBA" id="ARBA00022552"/>
    </source>
</evidence>
<name>A0A975TB11_9NOST</name>
<dbReference type="PROSITE" id="PS01277">
    <property type="entry name" value="RIBONUCLEASE_PH"/>
    <property type="match status" value="1"/>
</dbReference>
<dbReference type="InterPro" id="IPR027408">
    <property type="entry name" value="PNPase/RNase_PH_dom_sf"/>
</dbReference>
<dbReference type="PANTHER" id="PTHR11953:SF0">
    <property type="entry name" value="EXOSOME COMPLEX COMPONENT RRP41"/>
    <property type="match status" value="1"/>
</dbReference>
<organism evidence="10 11">
    <name type="scientific">Richelia sinica FACHB-800</name>
    <dbReference type="NCBI Taxonomy" id="1357546"/>
    <lineage>
        <taxon>Bacteria</taxon>
        <taxon>Bacillati</taxon>
        <taxon>Cyanobacteriota</taxon>
        <taxon>Cyanophyceae</taxon>
        <taxon>Nostocales</taxon>
        <taxon>Nostocaceae</taxon>
        <taxon>Richelia</taxon>
    </lineage>
</organism>
<keyword evidence="3 7" id="KW-0820">tRNA-binding</keyword>
<dbReference type="InterPro" id="IPR020568">
    <property type="entry name" value="Ribosomal_Su5_D2-typ_SF"/>
</dbReference>
<dbReference type="Proteomes" id="UP000683511">
    <property type="component" value="Chromosome"/>
</dbReference>
<dbReference type="GO" id="GO:0000049">
    <property type="term" value="F:tRNA binding"/>
    <property type="evidence" value="ECO:0007669"/>
    <property type="project" value="UniProtKB-UniRule"/>
</dbReference>
<evidence type="ECO:0000256" key="7">
    <source>
        <dbReference type="HAMAP-Rule" id="MF_00564"/>
    </source>
</evidence>
<proteinExistence type="inferred from homology"/>
<feature type="domain" description="Exoribonuclease phosphorolytic" evidence="8">
    <location>
        <begin position="42"/>
        <end position="168"/>
    </location>
</feature>
<evidence type="ECO:0000256" key="4">
    <source>
        <dbReference type="ARBA" id="ARBA00022694"/>
    </source>
</evidence>
<keyword evidence="7" id="KW-0808">Transferase</keyword>
<dbReference type="InterPro" id="IPR002381">
    <property type="entry name" value="RNase_PH_bac-type"/>
</dbReference>
<dbReference type="GO" id="GO:0031125">
    <property type="term" value="P:rRNA 3'-end processing"/>
    <property type="evidence" value="ECO:0007669"/>
    <property type="project" value="UniProtKB-ARBA"/>
</dbReference>
<dbReference type="InterPro" id="IPR001247">
    <property type="entry name" value="ExoRNase_PH_dom1"/>
</dbReference>
<dbReference type="InterPro" id="IPR036345">
    <property type="entry name" value="ExoRNase_PH_dom2_sf"/>
</dbReference>
<dbReference type="InterPro" id="IPR050080">
    <property type="entry name" value="RNase_PH"/>
</dbReference>
<dbReference type="KEGG" id="rsin:B6N60_03445"/>
<evidence type="ECO:0000256" key="1">
    <source>
        <dbReference type="ARBA" id="ARBA00006678"/>
    </source>
</evidence>
<feature type="binding site" evidence="7">
    <location>
        <position position="116"/>
    </location>
    <ligand>
        <name>phosphate</name>
        <dbReference type="ChEBI" id="CHEBI:43474"/>
        <note>substrate</note>
    </ligand>
</feature>
<dbReference type="Gene3D" id="3.30.230.70">
    <property type="entry name" value="GHMP Kinase, N-terminal domain"/>
    <property type="match status" value="1"/>
</dbReference>
<dbReference type="HAMAP" id="MF_00564">
    <property type="entry name" value="RNase_PH"/>
    <property type="match status" value="1"/>
</dbReference>
<reference evidence="10" key="1">
    <citation type="submission" date="2017-04" db="EMBL/GenBank/DDBJ databases">
        <title>Genome deletions in a multicellular cyanobacterial endosymbiont for morphological adaptation in marine diatoms.</title>
        <authorList>
            <person name="Wang Y."/>
            <person name="Gao H."/>
            <person name="Li R."/>
            <person name="Xu X."/>
        </authorList>
    </citation>
    <scope>NUCLEOTIDE SEQUENCE</scope>
    <source>
        <strain evidence="10">FACHB 800</strain>
    </source>
</reference>
<comment type="function">
    <text evidence="7">Phosphorolytic 3'-5' exoribonuclease that plays an important role in tRNA 3'-end maturation. Removes nucleotide residues following the 3'-CCA terminus of tRNAs; can also add nucleotides to the ends of RNA molecules by using nucleoside diphosphates as substrates, but this may not be physiologically important. Probably plays a role in initiation of 16S rRNA degradation (leading to ribosome degradation) during starvation.</text>
</comment>
<dbReference type="SUPFAM" id="SSF55666">
    <property type="entry name" value="Ribonuclease PH domain 2-like"/>
    <property type="match status" value="1"/>
</dbReference>
<feature type="binding site" evidence="7">
    <location>
        <begin position="154"/>
        <end position="156"/>
    </location>
    <ligand>
        <name>phosphate</name>
        <dbReference type="ChEBI" id="CHEBI:43474"/>
        <note>substrate</note>
    </ligand>
</feature>
<comment type="similarity">
    <text evidence="1 7">Belongs to the RNase PH family.</text>
</comment>
<evidence type="ECO:0000256" key="6">
    <source>
        <dbReference type="ARBA" id="ARBA00022884"/>
    </source>
</evidence>
<dbReference type="Pfam" id="PF01138">
    <property type="entry name" value="RNase_PH"/>
    <property type="match status" value="1"/>
</dbReference>
<dbReference type="FunFam" id="3.30.230.70:FF:000003">
    <property type="entry name" value="Ribonuclease PH"/>
    <property type="match status" value="1"/>
</dbReference>
<keyword evidence="2 7" id="KW-0698">rRNA processing</keyword>
<accession>A0A975TB11</accession>
<dbReference type="EC" id="2.7.7.56" evidence="7"/>
<dbReference type="CDD" id="cd11362">
    <property type="entry name" value="RNase_PH_bact"/>
    <property type="match status" value="1"/>
</dbReference>
<dbReference type="GO" id="GO:0016075">
    <property type="term" value="P:rRNA catabolic process"/>
    <property type="evidence" value="ECO:0007669"/>
    <property type="project" value="UniProtKB-UniRule"/>
</dbReference>
<dbReference type="EMBL" id="CP021056">
    <property type="protein sequence ID" value="QXE24737.1"/>
    <property type="molecule type" value="Genomic_DNA"/>
</dbReference>
<evidence type="ECO:0000259" key="8">
    <source>
        <dbReference type="Pfam" id="PF01138"/>
    </source>
</evidence>
<evidence type="ECO:0000259" key="9">
    <source>
        <dbReference type="Pfam" id="PF03725"/>
    </source>
</evidence>
<dbReference type="InterPro" id="IPR018336">
    <property type="entry name" value="RNase_PH_CS"/>
</dbReference>
<dbReference type="AlphaFoldDB" id="A0A975TB11"/>
<keyword evidence="11" id="KW-1185">Reference proteome</keyword>
<dbReference type="PANTHER" id="PTHR11953">
    <property type="entry name" value="EXOSOME COMPLEX COMPONENT"/>
    <property type="match status" value="1"/>
</dbReference>
<gene>
    <name evidence="7" type="primary">rph</name>
    <name evidence="10" type="ORF">B6N60_03445</name>
</gene>
<evidence type="ECO:0000256" key="3">
    <source>
        <dbReference type="ARBA" id="ARBA00022555"/>
    </source>
</evidence>
<dbReference type="GO" id="GO:0000175">
    <property type="term" value="F:3'-5'-RNA exonuclease activity"/>
    <property type="evidence" value="ECO:0007669"/>
    <property type="project" value="UniProtKB-UniRule"/>
</dbReference>
<dbReference type="SUPFAM" id="SSF54211">
    <property type="entry name" value="Ribosomal protein S5 domain 2-like"/>
    <property type="match status" value="1"/>
</dbReference>
<keyword evidence="6" id="KW-0694">RNA-binding</keyword>
<dbReference type="GO" id="GO:0008033">
    <property type="term" value="P:tRNA processing"/>
    <property type="evidence" value="ECO:0007669"/>
    <property type="project" value="UniProtKB-UniRule"/>
</dbReference>
<protein>
    <recommendedName>
        <fullName evidence="7">Ribonuclease PH</fullName>
        <shortName evidence="7">RNase PH</shortName>
        <ecNumber evidence="7">2.7.7.56</ecNumber>
    </recommendedName>
    <alternativeName>
        <fullName evidence="7">tRNA nucleotidyltransferase</fullName>
    </alternativeName>
</protein>
<dbReference type="Pfam" id="PF03725">
    <property type="entry name" value="RNase_PH_C"/>
    <property type="match status" value="1"/>
</dbReference>
<keyword evidence="4 7" id="KW-0819">tRNA processing</keyword>
<evidence type="ECO:0000313" key="11">
    <source>
        <dbReference type="Proteomes" id="UP000683511"/>
    </source>
</evidence>
<dbReference type="NCBIfam" id="TIGR01966">
    <property type="entry name" value="RNasePH"/>
    <property type="match status" value="1"/>
</dbReference>
<keyword evidence="5 7" id="KW-0548">Nucleotidyltransferase</keyword>
<dbReference type="InterPro" id="IPR015847">
    <property type="entry name" value="ExoRNase_PH_dom2"/>
</dbReference>
<evidence type="ECO:0000313" key="10">
    <source>
        <dbReference type="EMBL" id="QXE24737.1"/>
    </source>
</evidence>
<comment type="catalytic activity">
    <reaction evidence="7">
        <text>tRNA(n+1) + phosphate = tRNA(n) + a ribonucleoside 5'-diphosphate</text>
        <dbReference type="Rhea" id="RHEA:10628"/>
        <dbReference type="Rhea" id="RHEA-COMP:17343"/>
        <dbReference type="Rhea" id="RHEA-COMP:17344"/>
        <dbReference type="ChEBI" id="CHEBI:43474"/>
        <dbReference type="ChEBI" id="CHEBI:57930"/>
        <dbReference type="ChEBI" id="CHEBI:173114"/>
        <dbReference type="EC" id="2.7.7.56"/>
    </reaction>
</comment>
<sequence>MSTAINCRDYVFCLTTDEQTSSPKFEVNPMAWQRPDGRQPCELRHHSFEPNFTRFAPGSVLAKCGDTQVLCNVSITEGVPRFLLGSGKGWLTAEYRMLPAATQQRQERELLKLSGRTQEIQRLIGRSLRAALDFRLLGERTITVDADVLQADAGTRTTAITGSFVALAYGISRLLEQGILERSPLTRQIAAVSVGLLDGEPFLDLNYVEDVAATVDFNVVMNQNLGIIEVQGTAEEGSFSRHQLNQLLDFAETGIQELLISQRQAIANWESLLTNN</sequence>
<comment type="subunit">
    <text evidence="7">Homohexameric ring arranged as a trimer of dimers.</text>
</comment>
<feature type="domain" description="Exoribonuclease phosphorolytic" evidence="9">
    <location>
        <begin position="189"/>
        <end position="253"/>
    </location>
</feature>
<evidence type="ECO:0000256" key="5">
    <source>
        <dbReference type="ARBA" id="ARBA00022695"/>
    </source>
</evidence>